<dbReference type="EMBL" id="SSTE01011134">
    <property type="protein sequence ID" value="KAA0051861.1"/>
    <property type="molecule type" value="Genomic_DNA"/>
</dbReference>
<evidence type="ECO:0000313" key="4">
    <source>
        <dbReference type="Proteomes" id="UP000321947"/>
    </source>
</evidence>
<evidence type="ECO:0000313" key="3">
    <source>
        <dbReference type="Proteomes" id="UP000321393"/>
    </source>
</evidence>
<organism evidence="2 4">
    <name type="scientific">Cucumis melo var. makuwa</name>
    <name type="common">Oriental melon</name>
    <dbReference type="NCBI Taxonomy" id="1194695"/>
    <lineage>
        <taxon>Eukaryota</taxon>
        <taxon>Viridiplantae</taxon>
        <taxon>Streptophyta</taxon>
        <taxon>Embryophyta</taxon>
        <taxon>Tracheophyta</taxon>
        <taxon>Spermatophyta</taxon>
        <taxon>Magnoliopsida</taxon>
        <taxon>eudicotyledons</taxon>
        <taxon>Gunneridae</taxon>
        <taxon>Pentapetalae</taxon>
        <taxon>rosids</taxon>
        <taxon>fabids</taxon>
        <taxon>Cucurbitales</taxon>
        <taxon>Cucurbitaceae</taxon>
        <taxon>Benincaseae</taxon>
        <taxon>Cucumis</taxon>
    </lineage>
</organism>
<name>A0A5D3DCK3_CUCMM</name>
<proteinExistence type="predicted"/>
<evidence type="ECO:0000313" key="2">
    <source>
        <dbReference type="EMBL" id="TYK21377.1"/>
    </source>
</evidence>
<protein>
    <submittedName>
        <fullName evidence="2">Gag-pol polyprotein</fullName>
    </submittedName>
</protein>
<dbReference type="OrthoDB" id="1932348at2759"/>
<comment type="caution">
    <text evidence="2">The sequence shown here is derived from an EMBL/GenBank/DDBJ whole genome shotgun (WGS) entry which is preliminary data.</text>
</comment>
<gene>
    <name evidence="2" type="ORF">E5676_scaffold609G00220</name>
    <name evidence="1" type="ORF">E6C27_scaffold60G002950</name>
</gene>
<reference evidence="3 4" key="1">
    <citation type="submission" date="2019-08" db="EMBL/GenBank/DDBJ databases">
        <title>Draft genome sequences of two oriental melons (Cucumis melo L. var makuwa).</title>
        <authorList>
            <person name="Kwon S.-Y."/>
        </authorList>
    </citation>
    <scope>NUCLEOTIDE SEQUENCE [LARGE SCALE GENOMIC DNA]</scope>
    <source>
        <strain evidence="4">cv. Chang Bougi</strain>
        <strain evidence="3">cv. SW 3</strain>
        <tissue evidence="2">Leaf</tissue>
    </source>
</reference>
<evidence type="ECO:0000313" key="1">
    <source>
        <dbReference type="EMBL" id="KAA0051861.1"/>
    </source>
</evidence>
<dbReference type="Proteomes" id="UP000321393">
    <property type="component" value="Unassembled WGS sequence"/>
</dbReference>
<accession>A0A5D3DCK3</accession>
<dbReference type="EMBL" id="SSTD01005662">
    <property type="protein sequence ID" value="TYK21377.1"/>
    <property type="molecule type" value="Genomic_DNA"/>
</dbReference>
<dbReference type="Proteomes" id="UP000321947">
    <property type="component" value="Unassembled WGS sequence"/>
</dbReference>
<sequence>MIAFLKSMDSKCWKAVLTGWEPPSTKDVANEETMSDGDNESYGRALIGCKVEEAQEKVDDNICLTPVDTNSKLQTKPGHIKPFCYKLHRLSNSDTQSRRGKFLRSEPREIERKVKENHKCIVAFTYVHMTSFEDWIGRVTFGDDVKGNVVGKRNIDRPRVPEINNVHLVEGLSANLISINQLCDQGFMVNFSKDSCEVLDAEKNTMMTGTRLSNNCYH</sequence>
<dbReference type="AlphaFoldDB" id="A0A5D3DCK3"/>